<evidence type="ECO:0008006" key="4">
    <source>
        <dbReference type="Google" id="ProtNLM"/>
    </source>
</evidence>
<organism evidence="2 3">
    <name type="scientific">Marasmius oreades</name>
    <name type="common">fairy-ring Marasmius</name>
    <dbReference type="NCBI Taxonomy" id="181124"/>
    <lineage>
        <taxon>Eukaryota</taxon>
        <taxon>Fungi</taxon>
        <taxon>Dikarya</taxon>
        <taxon>Basidiomycota</taxon>
        <taxon>Agaricomycotina</taxon>
        <taxon>Agaricomycetes</taxon>
        <taxon>Agaricomycetidae</taxon>
        <taxon>Agaricales</taxon>
        <taxon>Marasmiineae</taxon>
        <taxon>Marasmiaceae</taxon>
        <taxon>Marasmius</taxon>
    </lineage>
</organism>
<dbReference type="PANTHER" id="PTHR21197">
    <property type="entry name" value="UDP-GALACTOPYRANOSE MUTASE"/>
    <property type="match status" value="1"/>
</dbReference>
<feature type="signal peptide" evidence="1">
    <location>
        <begin position="1"/>
        <end position="20"/>
    </location>
</feature>
<feature type="chain" id="PRO_5040272460" description="FAD/NAD(P)-binding domain-containing protein" evidence="1">
    <location>
        <begin position="21"/>
        <end position="506"/>
    </location>
</feature>
<dbReference type="RefSeq" id="XP_043012574.1">
    <property type="nucleotide sequence ID" value="XM_043151478.1"/>
</dbReference>
<keyword evidence="1" id="KW-0732">Signal</keyword>
<dbReference type="PRINTS" id="PR00419">
    <property type="entry name" value="ADXRDTASE"/>
</dbReference>
<dbReference type="EMBL" id="CM032183">
    <property type="protein sequence ID" value="KAG7096104.1"/>
    <property type="molecule type" value="Genomic_DNA"/>
</dbReference>
<dbReference type="GeneID" id="66075856"/>
<dbReference type="InterPro" id="IPR036188">
    <property type="entry name" value="FAD/NAD-bd_sf"/>
</dbReference>
<dbReference type="Gene3D" id="1.10.405.20">
    <property type="match status" value="1"/>
</dbReference>
<dbReference type="Gene3D" id="3.50.50.60">
    <property type="entry name" value="FAD/NAD(P)-binding domain"/>
    <property type="match status" value="1"/>
</dbReference>
<dbReference type="GO" id="GO:0005829">
    <property type="term" value="C:cytosol"/>
    <property type="evidence" value="ECO:0007669"/>
    <property type="project" value="TreeGrafter"/>
</dbReference>
<evidence type="ECO:0000313" key="2">
    <source>
        <dbReference type="EMBL" id="KAG7096104.1"/>
    </source>
</evidence>
<accession>A0A9P8AAR8</accession>
<dbReference type="GO" id="GO:0050660">
    <property type="term" value="F:flavin adenine dinucleotide binding"/>
    <property type="evidence" value="ECO:0007669"/>
    <property type="project" value="TreeGrafter"/>
</dbReference>
<sequence length="506" mass="56160">MTRVPIPFLLSLALTPRAFAQQVARDEPTSDHYQQSYPVCVVGAGPTGLAAAHELEAKNYSVVIFEREPEVGGKCQSYYTSSDHTTFHAMGPILISNQTYTESLPIVEAAGVPFYLSKSVTSGYSYPPLQLPVGKQTVVNLTKTPAPTDVQKSLLTQELERYNSFWETQYKPSYTPMRYPNGVPQEFTVPMNQWLASNGYQVLPVIMRQGLALAGYDDLNRTATLYGLQFFTPDQLAYFANVGVVNFVDFHAVMVHYASSLKKAQILRKTTVTKVDRSKDLPVVSYVTAGSRKVRTQTCSHLINAFPPLLEALTGPSDLSKPTNNSGIGIDLSDSERAIFSKVGMTVYLSSAVSMPNVPVNTTYSQLPTQDIGQPILSTKSFADSPILTTYSWGPFKPYGRNEVSLKEARKVMLETYNAVDFSAASDVSPSGQSEIRAKAKDEDIREFRQWDYFPRFQPEDLAQGIYEKYNAIQGYNKTYWASGLNSFELVEHAVRAGKEIVGSFF</sequence>
<dbReference type="SUPFAM" id="SSF51905">
    <property type="entry name" value="FAD/NAD(P)-binding domain"/>
    <property type="match status" value="1"/>
</dbReference>
<dbReference type="Pfam" id="PF13450">
    <property type="entry name" value="NAD_binding_8"/>
    <property type="match status" value="1"/>
</dbReference>
<dbReference type="AlphaFoldDB" id="A0A9P8AAR8"/>
<evidence type="ECO:0000313" key="3">
    <source>
        <dbReference type="Proteomes" id="UP001049176"/>
    </source>
</evidence>
<dbReference type="OrthoDB" id="5046242at2759"/>
<gene>
    <name evidence="2" type="ORF">E1B28_006780</name>
</gene>
<comment type="caution">
    <text evidence="2">The sequence shown here is derived from an EMBL/GenBank/DDBJ whole genome shotgun (WGS) entry which is preliminary data.</text>
</comment>
<reference evidence="2" key="1">
    <citation type="journal article" date="2021" name="Genome Biol. Evol.">
        <title>The assembled and annotated genome of the fairy-ring fungus Marasmius oreades.</title>
        <authorList>
            <person name="Hiltunen M."/>
            <person name="Ament-Velasquez S.L."/>
            <person name="Johannesson H."/>
        </authorList>
    </citation>
    <scope>NUCLEOTIDE SEQUENCE</scope>
    <source>
        <strain evidence="2">03SP1</strain>
    </source>
</reference>
<dbReference type="KEGG" id="more:E1B28_006780"/>
<dbReference type="Proteomes" id="UP001049176">
    <property type="component" value="Chromosome 3"/>
</dbReference>
<proteinExistence type="predicted"/>
<dbReference type="PANTHER" id="PTHR21197:SF0">
    <property type="entry name" value="UDP-GALACTOPYRANOSE MUTASE"/>
    <property type="match status" value="1"/>
</dbReference>
<evidence type="ECO:0000256" key="1">
    <source>
        <dbReference type="SAM" id="SignalP"/>
    </source>
</evidence>
<protein>
    <recommendedName>
        <fullName evidence="4">FAD/NAD(P)-binding domain-containing protein</fullName>
    </recommendedName>
</protein>
<name>A0A9P8AAR8_9AGAR</name>
<dbReference type="GO" id="GO:0008767">
    <property type="term" value="F:UDP-galactopyranose mutase activity"/>
    <property type="evidence" value="ECO:0007669"/>
    <property type="project" value="TreeGrafter"/>
</dbReference>
<keyword evidence="3" id="KW-1185">Reference proteome</keyword>
<dbReference type="Gene3D" id="3.30.70.1990">
    <property type="match status" value="1"/>
</dbReference>